<name>A0A841HHH0_9GAMM</name>
<feature type="signal peptide" evidence="1">
    <location>
        <begin position="1"/>
        <end position="30"/>
    </location>
</feature>
<evidence type="ECO:0008006" key="4">
    <source>
        <dbReference type="Google" id="ProtNLM"/>
    </source>
</evidence>
<reference evidence="2 3" key="1">
    <citation type="submission" date="2020-08" db="EMBL/GenBank/DDBJ databases">
        <title>Genomic Encyclopedia of Type Strains, Phase IV (KMG-IV): sequencing the most valuable type-strain genomes for metagenomic binning, comparative biology and taxonomic classification.</title>
        <authorList>
            <person name="Goeker M."/>
        </authorList>
    </citation>
    <scope>NUCLEOTIDE SEQUENCE [LARGE SCALE GENOMIC DNA]</scope>
    <source>
        <strain evidence="2 3">DSM 26723</strain>
    </source>
</reference>
<keyword evidence="1" id="KW-0732">Signal</keyword>
<evidence type="ECO:0000256" key="1">
    <source>
        <dbReference type="SAM" id="SignalP"/>
    </source>
</evidence>
<dbReference type="Gene3D" id="2.60.40.10">
    <property type="entry name" value="Immunoglobulins"/>
    <property type="match status" value="4"/>
</dbReference>
<dbReference type="AlphaFoldDB" id="A0A841HHH0"/>
<dbReference type="Proteomes" id="UP000588068">
    <property type="component" value="Unassembled WGS sequence"/>
</dbReference>
<dbReference type="SUPFAM" id="SSF81296">
    <property type="entry name" value="E set domains"/>
    <property type="match status" value="5"/>
</dbReference>
<dbReference type="RefSeq" id="WP_184329450.1">
    <property type="nucleotide sequence ID" value="NZ_JACHHZ010000001.1"/>
</dbReference>
<proteinExistence type="predicted"/>
<feature type="chain" id="PRO_5033066984" description="IPT/TIG domain-containing protein" evidence="1">
    <location>
        <begin position="31"/>
        <end position="1139"/>
    </location>
</feature>
<sequence>MKASLFGSTFTARLIAVLLMFAAVVGTAQANITDDFQRTDSATIGNNWVEKNASAFSIASGRVTKLSVGTGYPDNLVYRPAAENVADVEASVELRFTGSPGYPQVHTRVQTNTVTFAGWLDSYMLYINDSTSQAILGRQSGTAFVTTLATISLSPALNTTDNFRLRLRTTGTSPVELAAYVERFSGGSWQVVGQALYSDSSAQRIVNAGSVGFSGYVETTYSFDNFVRTNLTGAPSNPTPTLSSIAPGSALAGESGLTLTVTGSGFVAGSEVRWNGAARTTTFVSATTLEAAITSADLASAGSASVTVFSPTPGGGTSNAQTFTINPNGGSNPVPVTASLNPSSRTVGAGAFTLTVNGSSFASGAVVRWNGSNRTTTFVSNSQLTAAITASDVASTGSASVTVFNPTPGGGTSGALTFTITAATNPAPTLSSLNPTSRTAGAGAFTLTVTGANFVPSSVVRWNGSARTTTYVSATSLTAAITAADVATTGSASVTVFSPTPGGGTSGAQTFTISSSGGGGGTPVLTDLAPISTIVGSANAVVTINGSGFTASSVGRWNGSSRTTNFVSATQIQVTLTTADLNGDRIGAITVANSTNVSGPLSFYVLPGTDSAFFDGFNRGPNANIGNGWVEKTPTAFSINADGTVSAGNTFPVDYHDAIVYRPTGEDLLNAETSIEFIRQPNGERFAQLHSRVQRNTVQQTDTLHSYILYVEDYLPSPGALAFAIQPPTYNLGECVLQFVPLPSPLVNGNRYRLRFQVTGTYPVQLNGILERFNGGSWDLVVSGSMTHDNNTQDNGYFCPYAQTPAPIGTAGSVGFAKWETNSEAYDNFHYRTLSNGAPVSNVPAVSGIVPTATTAGAGAFNLVVNGANFTAGSVVRWNGANRTTTFISPTQLQAAITAADVQSAGTANVTVFNSGANGGTSPQSPQFTIVAAGGGGSFTDAFGRSDSDTIGNGWVEKTPSAFSLVGGRVVKQASTVDYRDTILYRPSSEALLNAEVSTVLRMSSTSIGYPSLFTRVQSNTVAQSNVVDGYMLYFDDSSTSVVLGRQRGQQFVTTLSSFTLSTPLNTTDLFRLRLSATGTSPVQLQAVVERFVSGNWTIIGQTTASDSASDRLTTPGVGALGGYVEATYSYDDFTVTTL</sequence>
<evidence type="ECO:0000313" key="2">
    <source>
        <dbReference type="EMBL" id="MBB6091662.1"/>
    </source>
</evidence>
<comment type="caution">
    <text evidence="2">The sequence shown here is derived from an EMBL/GenBank/DDBJ whole genome shotgun (WGS) entry which is preliminary data.</text>
</comment>
<evidence type="ECO:0000313" key="3">
    <source>
        <dbReference type="Proteomes" id="UP000588068"/>
    </source>
</evidence>
<organism evidence="2 3">
    <name type="scientific">Povalibacter uvarum</name>
    <dbReference type="NCBI Taxonomy" id="732238"/>
    <lineage>
        <taxon>Bacteria</taxon>
        <taxon>Pseudomonadati</taxon>
        <taxon>Pseudomonadota</taxon>
        <taxon>Gammaproteobacteria</taxon>
        <taxon>Steroidobacterales</taxon>
        <taxon>Steroidobacteraceae</taxon>
        <taxon>Povalibacter</taxon>
    </lineage>
</organism>
<gene>
    <name evidence="2" type="ORF">HNQ60_000508</name>
</gene>
<dbReference type="EMBL" id="JACHHZ010000001">
    <property type="protein sequence ID" value="MBB6091662.1"/>
    <property type="molecule type" value="Genomic_DNA"/>
</dbReference>
<accession>A0A841HHH0</accession>
<dbReference type="InterPro" id="IPR013783">
    <property type="entry name" value="Ig-like_fold"/>
</dbReference>
<keyword evidence="3" id="KW-1185">Reference proteome</keyword>
<dbReference type="InterPro" id="IPR014756">
    <property type="entry name" value="Ig_E-set"/>
</dbReference>
<protein>
    <recommendedName>
        <fullName evidence="4">IPT/TIG domain-containing protein</fullName>
    </recommendedName>
</protein>